<feature type="compositionally biased region" description="Pro residues" evidence="3">
    <location>
        <begin position="2372"/>
        <end position="2388"/>
    </location>
</feature>
<feature type="region of interest" description="Disordered" evidence="3">
    <location>
        <begin position="1109"/>
        <end position="1135"/>
    </location>
</feature>
<feature type="region of interest" description="Disordered" evidence="3">
    <location>
        <begin position="2830"/>
        <end position="2897"/>
    </location>
</feature>
<dbReference type="PANTHER" id="PTHR22746:SF10">
    <property type="entry name" value="GUANINE NUCLEOTIDE EXCHANGE FACTOR SUBUNIT RIC1"/>
    <property type="match status" value="1"/>
</dbReference>
<evidence type="ECO:0000313" key="5">
    <source>
        <dbReference type="EMBL" id="PFH30979.1"/>
    </source>
</evidence>
<dbReference type="InterPro" id="IPR009771">
    <property type="entry name" value="RIC1_C"/>
</dbReference>
<feature type="compositionally biased region" description="Basic and acidic residues" evidence="3">
    <location>
        <begin position="3279"/>
        <end position="3298"/>
    </location>
</feature>
<feature type="region of interest" description="Disordered" evidence="3">
    <location>
        <begin position="1017"/>
        <end position="1060"/>
    </location>
</feature>
<organism evidence="5 6">
    <name type="scientific">Besnoitia besnoiti</name>
    <name type="common">Apicomplexan protozoan</name>
    <dbReference type="NCBI Taxonomy" id="94643"/>
    <lineage>
        <taxon>Eukaryota</taxon>
        <taxon>Sar</taxon>
        <taxon>Alveolata</taxon>
        <taxon>Apicomplexa</taxon>
        <taxon>Conoidasida</taxon>
        <taxon>Coccidia</taxon>
        <taxon>Eucoccidiorida</taxon>
        <taxon>Eimeriorina</taxon>
        <taxon>Sarcocystidae</taxon>
        <taxon>Besnoitia</taxon>
    </lineage>
</organism>
<feature type="region of interest" description="Disordered" evidence="3">
    <location>
        <begin position="3025"/>
        <end position="3046"/>
    </location>
</feature>
<feature type="compositionally biased region" description="Basic and acidic residues" evidence="3">
    <location>
        <begin position="891"/>
        <end position="904"/>
    </location>
</feature>
<feature type="compositionally biased region" description="Basic and acidic residues" evidence="3">
    <location>
        <begin position="2544"/>
        <end position="2573"/>
    </location>
</feature>
<feature type="region of interest" description="Disordered" evidence="3">
    <location>
        <begin position="763"/>
        <end position="810"/>
    </location>
</feature>
<dbReference type="STRING" id="94643.A0A2A9LYX8"/>
<feature type="compositionally biased region" description="Basic and acidic residues" evidence="3">
    <location>
        <begin position="558"/>
        <end position="595"/>
    </location>
</feature>
<feature type="compositionally biased region" description="Low complexity" evidence="3">
    <location>
        <begin position="2322"/>
        <end position="2339"/>
    </location>
</feature>
<proteinExistence type="predicted"/>
<comment type="subcellular location">
    <subcellularLocation>
        <location evidence="1">Membrane</location>
    </subcellularLocation>
</comment>
<comment type="caution">
    <text evidence="5">The sequence shown here is derived from an EMBL/GenBank/DDBJ whole genome shotgun (WGS) entry which is preliminary data.</text>
</comment>
<feature type="region of interest" description="Disordered" evidence="3">
    <location>
        <begin position="1870"/>
        <end position="1906"/>
    </location>
</feature>
<protein>
    <recommendedName>
        <fullName evidence="4">RIC1 C-terminal alpha solenoid region domain-containing protein</fullName>
    </recommendedName>
</protein>
<feature type="compositionally biased region" description="Basic and acidic residues" evidence="3">
    <location>
        <begin position="289"/>
        <end position="303"/>
    </location>
</feature>
<feature type="region of interest" description="Disordered" evidence="3">
    <location>
        <begin position="2049"/>
        <end position="2079"/>
    </location>
</feature>
<feature type="compositionally biased region" description="Basic and acidic residues" evidence="3">
    <location>
        <begin position="517"/>
        <end position="530"/>
    </location>
</feature>
<dbReference type="OrthoDB" id="347593at2759"/>
<feature type="region of interest" description="Disordered" evidence="3">
    <location>
        <begin position="868"/>
        <end position="907"/>
    </location>
</feature>
<dbReference type="InterPro" id="IPR040096">
    <property type="entry name" value="Ric1"/>
</dbReference>
<dbReference type="Proteomes" id="UP000224006">
    <property type="component" value="Unassembled WGS sequence"/>
</dbReference>
<evidence type="ECO:0000259" key="4">
    <source>
        <dbReference type="Pfam" id="PF07064"/>
    </source>
</evidence>
<gene>
    <name evidence="5" type="ORF">BESB_051190</name>
</gene>
<feature type="compositionally biased region" description="Basic and acidic residues" evidence="3">
    <location>
        <begin position="2480"/>
        <end position="2497"/>
    </location>
</feature>
<feature type="compositionally biased region" description="Basic and acidic residues" evidence="3">
    <location>
        <begin position="2709"/>
        <end position="2731"/>
    </location>
</feature>
<reference evidence="5 6" key="1">
    <citation type="submission" date="2017-09" db="EMBL/GenBank/DDBJ databases">
        <title>Genome sequencing of Besnoitia besnoiti strain Bb-Ger1.</title>
        <authorList>
            <person name="Schares G."/>
            <person name="Venepally P."/>
            <person name="Lorenzi H.A."/>
        </authorList>
    </citation>
    <scope>NUCLEOTIDE SEQUENCE [LARGE SCALE GENOMIC DNA]</scope>
    <source>
        <strain evidence="5 6">Bb-Ger1</strain>
    </source>
</reference>
<feature type="compositionally biased region" description="Basic and acidic residues" evidence="3">
    <location>
        <begin position="3653"/>
        <end position="3665"/>
    </location>
</feature>
<feature type="compositionally biased region" description="Basic and acidic residues" evidence="3">
    <location>
        <begin position="3215"/>
        <end position="3227"/>
    </location>
</feature>
<feature type="region of interest" description="Disordered" evidence="3">
    <location>
        <begin position="1704"/>
        <end position="1748"/>
    </location>
</feature>
<feature type="region of interest" description="Disordered" evidence="3">
    <location>
        <begin position="956"/>
        <end position="984"/>
    </location>
</feature>
<evidence type="ECO:0000313" key="6">
    <source>
        <dbReference type="Proteomes" id="UP000224006"/>
    </source>
</evidence>
<feature type="region of interest" description="Disordered" evidence="3">
    <location>
        <begin position="3394"/>
        <end position="3443"/>
    </location>
</feature>
<feature type="region of interest" description="Disordered" evidence="3">
    <location>
        <begin position="712"/>
        <end position="750"/>
    </location>
</feature>
<dbReference type="GO" id="GO:0005829">
    <property type="term" value="C:cytosol"/>
    <property type="evidence" value="ECO:0007669"/>
    <property type="project" value="TreeGrafter"/>
</dbReference>
<dbReference type="GO" id="GO:0006886">
    <property type="term" value="P:intracellular protein transport"/>
    <property type="evidence" value="ECO:0007669"/>
    <property type="project" value="InterPro"/>
</dbReference>
<feature type="domain" description="RIC1 C-terminal alpha solenoid region" evidence="4">
    <location>
        <begin position="3468"/>
        <end position="3576"/>
    </location>
</feature>
<evidence type="ECO:0000256" key="3">
    <source>
        <dbReference type="SAM" id="MobiDB-lite"/>
    </source>
</evidence>
<feature type="compositionally biased region" description="Polar residues" evidence="3">
    <location>
        <begin position="4094"/>
        <end position="4108"/>
    </location>
</feature>
<feature type="compositionally biased region" description="Basic and acidic residues" evidence="3">
    <location>
        <begin position="1763"/>
        <end position="1798"/>
    </location>
</feature>
<feature type="compositionally biased region" description="Low complexity" evidence="3">
    <location>
        <begin position="868"/>
        <end position="883"/>
    </location>
</feature>
<feature type="compositionally biased region" description="Basic and acidic residues" evidence="3">
    <location>
        <begin position="1029"/>
        <end position="1044"/>
    </location>
</feature>
<keyword evidence="6" id="KW-1185">Reference proteome</keyword>
<feature type="compositionally biased region" description="Polar residues" evidence="3">
    <location>
        <begin position="3268"/>
        <end position="3278"/>
    </location>
</feature>
<name>A0A2A9LYX8_BESBE</name>
<feature type="region of interest" description="Disordered" evidence="3">
    <location>
        <begin position="1604"/>
        <end position="1662"/>
    </location>
</feature>
<dbReference type="GO" id="GO:0034066">
    <property type="term" value="C:Ric1-Rgp1 guanyl-nucleotide exchange factor complex"/>
    <property type="evidence" value="ECO:0007669"/>
    <property type="project" value="InterPro"/>
</dbReference>
<keyword evidence="2" id="KW-0472">Membrane</keyword>
<dbReference type="Pfam" id="PF07064">
    <property type="entry name" value="RIC1"/>
    <property type="match status" value="1"/>
</dbReference>
<feature type="region of interest" description="Disordered" evidence="3">
    <location>
        <begin position="3997"/>
        <end position="4017"/>
    </location>
</feature>
<evidence type="ECO:0000256" key="2">
    <source>
        <dbReference type="ARBA" id="ARBA00023136"/>
    </source>
</evidence>
<feature type="region of interest" description="Disordered" evidence="3">
    <location>
        <begin position="3109"/>
        <end position="3169"/>
    </location>
</feature>
<feature type="region of interest" description="Disordered" evidence="3">
    <location>
        <begin position="514"/>
        <end position="645"/>
    </location>
</feature>
<feature type="compositionally biased region" description="Low complexity" evidence="3">
    <location>
        <begin position="1050"/>
        <end position="1060"/>
    </location>
</feature>
<feature type="compositionally biased region" description="Low complexity" evidence="3">
    <location>
        <begin position="2469"/>
        <end position="2479"/>
    </location>
</feature>
<feature type="compositionally biased region" description="Polar residues" evidence="3">
    <location>
        <begin position="2881"/>
        <end position="2890"/>
    </location>
</feature>
<feature type="region of interest" description="Disordered" evidence="3">
    <location>
        <begin position="1763"/>
        <end position="1818"/>
    </location>
</feature>
<dbReference type="KEGG" id="bbes:BESB_051190"/>
<feature type="region of interest" description="Disordered" evidence="3">
    <location>
        <begin position="4089"/>
        <end position="4145"/>
    </location>
</feature>
<feature type="region of interest" description="Disordered" evidence="3">
    <location>
        <begin position="2689"/>
        <end position="2739"/>
    </location>
</feature>
<dbReference type="EMBL" id="NWUJ01000030">
    <property type="protein sequence ID" value="PFH30979.1"/>
    <property type="molecule type" value="Genomic_DNA"/>
</dbReference>
<feature type="region of interest" description="Disordered" evidence="3">
    <location>
        <begin position="127"/>
        <end position="154"/>
    </location>
</feature>
<feature type="compositionally biased region" description="Basic and acidic residues" evidence="3">
    <location>
        <begin position="2349"/>
        <end position="2360"/>
    </location>
</feature>
<dbReference type="GO" id="GO:0000139">
    <property type="term" value="C:Golgi membrane"/>
    <property type="evidence" value="ECO:0007669"/>
    <property type="project" value="TreeGrafter"/>
</dbReference>
<accession>A0A2A9LYX8</accession>
<feature type="region of interest" description="Disordered" evidence="3">
    <location>
        <begin position="4163"/>
        <end position="4188"/>
    </location>
</feature>
<feature type="compositionally biased region" description="Basic and acidic residues" evidence="3">
    <location>
        <begin position="2867"/>
        <end position="2880"/>
    </location>
</feature>
<feature type="compositionally biased region" description="Basic and acidic residues" evidence="3">
    <location>
        <begin position="3319"/>
        <end position="3349"/>
    </location>
</feature>
<feature type="region of interest" description="Disordered" evidence="3">
    <location>
        <begin position="2448"/>
        <end position="2581"/>
    </location>
</feature>
<dbReference type="GeneID" id="40310048"/>
<feature type="region of interest" description="Disordered" evidence="3">
    <location>
        <begin position="2302"/>
        <end position="2416"/>
    </location>
</feature>
<feature type="region of interest" description="Disordered" evidence="3">
    <location>
        <begin position="3196"/>
        <end position="3351"/>
    </location>
</feature>
<evidence type="ECO:0000256" key="1">
    <source>
        <dbReference type="ARBA" id="ARBA00004370"/>
    </source>
</evidence>
<sequence>MITSFGQASRLLLPPAFPPLGSAPFSAASLEESSPSSRSSSSARPLSLCTLSLLPPVSFSVSPCRRLLLVLEPFRLLLFSNLQHRVLLGSFSRDPGTFAFGAHLQASWELFDPVSLSAARRAGRGFDPLDSAAGTQAETRAGTPRGRGEDGDFTARERGAATGATAESCAPYYRIFVTCYPQANICVYAVAQPGLLKAQQGGRAEEAAREGQRAAGRSAGGQERRNAVGRGSLGGAEEPPGDVSTPPDGERQSGGAQGGRSPAAPSSWTQRGGKAEARSQKKGGRSGASKRDGLSVSFEERGSEGTGGTQEARDCGGRRSSLRRRARERSSLLALQADSAARLFPPFLFNASSATFTSGESAGEDSEEDAVESPSYFGFPPAGRGGEEATARVSGPPPLGTKRIGGAGGTFTPATVAAALSTPSLLLQHRPASLRPLEIRFSAVLSLPVRGAAVACSPRHLIVGCARQPALLFLSLDGLRTVQAVIYLSDFLPRAEASSQVSARAEDWQQLGDAEEAAGRDRGADARAEAVGESQVGSTVETGKRGRQLGDEPTLQAERLHGESHEDGSDHGRSGENVKRAAEAAARRRQWERTARAAGDSNGSQGAADGCVSVPAGEQFASSCRPQERARGSRSSSLGSAPRSDSPNFCACGEFLFSPLGHATIEEVVRFEDRTEDVVLLPDLPDEALRDARAAADAHRHLEDLLRLASEEAKREVDRQPQSATHHGGGTELGTDEEDGAERGAPPSSSLVRTVRSLLHARHGGEAPEGLASCCSSSWDGAEDSGEHRVVTGDSEAEGAAGAESAAGPRIRGGLSNIAAALSEGVAQIALDARLSLLGVVTTHGRFFLLSWRAPLFLRPAQVGAANRSSNSASSPLASSSHSQGPGAGLDAERSTPHEGEGVGRHSPPIGILLRHHRVACCALNAERRLLALGLTNGEIELYSLDFSVSSSSAGSHASPAASACGRVERAQSPPGEGTAADAAALQGRDRAALPRGRCPCEVVRLVRRLNLRDACEGPEAAPQGRARGSRERFGRIEKEERAARSRTPSGASLLASGSSSSLRSGRQLFAAEGASRLFWGEDGRAEEGGRHRVETLVWSDDGLALAVKSRGRPRVASDAGEENDGEPPSGPGAPVAVFSYTGRLLLAPFSPPPPLPPRARSRSASSAASPLLSASAAPCAPSQASLMNGAAALAADVHGARMPLPSQGAGDLTPPPETRSVPLIPPVAHAPTCAWTGLGLGLIVSQEAEQRQANAVGEEEAWGRAVGGRRGSEDGFRRGSACARLLPPDVFEFPIFRSAWLGVGTTAVDSAGSRAASDAGDRILIGSSCLLLWAALPHLPASLSWSRIPLPPPMYLSPNWPIRQASLSPNEEFLLVSGTRGFAVFSLGQRRWRVLGDEQQERQLPTGLLPQGWYDPSIFFISIRTFDPDVSPVEAALAALAPLPVNSLSLSSPEHSKRLLSSLSSLPLPTPHLGRKPHAALAPAAAFSGGFSGVAAASQHPTAAEASPREHARASRSSSFLFGSPQPPLSALSSPRLPSGVSLPGWRGPRGSALAAEVSLERRAAQTPFCVSQQLPGMSLQERETWEAVLERLEVDSTSSAQLFTSPHVPSPQAAQGSPVSRASAASPLSGGEASAGRDNRGERGGGASTAAGFWSSKRQRAQKVTPKTGYALFFFDVRGRLAVENCVATVRALPARPLRTALLSTRQKPSANPPKRRGVRGAPARRLDAGTGRRAHVKGRGEGLQVSGGEQRRQCCRCGRRQAEARRRREEEGRQEDSSREDGEADAGRFEFDGHDGASTARYGGEGESSSDSEEGCALCKGLSEKEITGYLAAPPALNLATDAPILAVYDALHLITAYQLRPAAPRLPSSALSLSPDPPSYSSLHRTVSQPAGSAQPPAARCAPPRRAAERFPSLAAAGSTLHSRPSAATLASSPSSSAASASLPSSLLVGASLSTSLPICTYDVLALWQVDLSSCWVDHPLQIRFAASPALLVVLHAGGEVTALRLVSKEECGAALLREKAKGGEAEALQTKTVAAAIESRRHEKGVKFGEARPDQRQGISSRGEAPEAWVSEDSASPSTSFSPFSRLASFSLASSPSSSLPSSRASTASAFSSRSASLSFPSQRSLHLVPQLVAQQSRAFGSGVTSLWLDPPAQLPFFCPLPARPIFALRDVSGLRRGLLSAQQGAASADGGAAACAEEDRPDVARDADAEAEWRGCVCAVCTVGGAAGESLGALGGDRGRRRWRRLRPPSSRSFSLETLESFEEDRLRAWSPPEPASAVRDGVCEVRSDCAHPTKVRLPLGAEGNGQEEERESGERQANAWGAQTAGAGSSASLGEPQASSQRDARAESAKDDSCPSAAISQRDCPPAPRAEPSLASPPPPSLSSLSSPTSHLRAARGRRPVGSPSAPPLAELCSAHRAASSPAFLQPLTCFTCACTPQRLPPFSESRARPRVPPQTPASCVSSSLSAGGARASEGRDATEKGRRQREAERPAAAQRGESERGMAVEASSCSPRTATRPPAQPRPNASSGSGATAGSQERRTGVDGRERNELHVQEVERQRSGERHSASRRSHRWRGNEDLVLAGEDEAANPRHFRGSTSFGDHFCCPFTPLPSHPPLFALGRTRCGLSHSLPLSSSPLCSSSSISLSSLYPLDSHGGSSCGLPSPRSVTRVACSVSQGGEAACGAARTQGEREEMATTVREASGEPKQKDGSADEGVAKGDKNGEGGMAGHRGVEAVDSTRISAEESSQEETDAQLCSCSPCLEVETRSKRRGGSGSSSLPVCAGALACCAVGGVYVWLQEARGLSLAVLSFHIHFAPEDGGDESASSSWSLSLTPSPRGASVRDGADPGEAVVRQENQAARRDARESVETRSRSPGGQTTWRGYSRGHSPAATRSSAARGFLDVECCYALLLPIEQKPEPLLIAGVLAPLGVVVACSPSRVAVRRASLPPPTAAECAERRGRQRLRAPCINLRLQLQPSLHPLLTRLLAVSAADRSFVHAHPPLSGVAFPARRAAGPGPSVGRLSPRPASGHQSPFPSPSPVGALACGVGLRAHETAAELLFQIRASPFFTHLVELALYELFERFLSGFKRELRALAPFKASQSAQTPPANGLAQAGVAGASPQRDANGECRSGVSGVSASSTLPHQKRGSMESENVGDPTEGWAAAAGAALMRHREEGLQRREIGLQSSRFSPSACSGPCSAEQKGANRNDSGKETRQQRLPRAPSPPAKAYVLSLPQAQVSTENEEARRRRHQGGAAPQQTSRVLQRTNRGDWEDAERAREAGKEMASQRKLAASDGRELAQPGSEEAMGPRRSRDARKKDRDRDEFGKASARYEDSHGGAKQAYGIAEAERRACALFSLDRLLRAEDVSEAFSLVAPRAHPYRVPVPSQLSSGPSLSPSSGSDVPLPSSASSRSVARAGSHGALSPHPAASSPSAELSLQQRFAVAQEALTALPGGAALYLFLHLLSRHSPSTLAKTVASCVRKTEPTLAPLVLFPLLGSPPATYFEDAMKRQLLHTASIYLLVLQNTEGCLVVRQKRALPLLRAALRLGVAGLARKLVRFVLALLVAYPARKRAENSACEATGDPTESAKARQASVHALREGNCEEDIVVPWSGAGGAPALWAPPALFQERRRSRSHAARSRAEEKPAREGEQLHSQVEEEEGSRRAQKAKHGQRAEERAERQADAKADEERAIFQLYRDVVAIVEDCLLSSLVHLQWLRVFQLTSVLALDLPAWLFRLRPHICRVFSLDGPCGLLPSPESAPVVSPCCSHSQCLFLQDDPAVPFERVVLSLVSQLGLSARGFASRSIWSAAQWRACLLGSRSLPSLCRTTEMGRLHQGSLLARTSSRASSHFGVDASLAISDSAEAAPAPTACREGTDLQSEEADARVLAASPSACEWKRGSYAAVSGAWVHLPSVRGLTPSPAPASPFPPPTFREFRACTQRPHAGLHAQVSPPSSSVPLPLPDGWFTHKQVYRGRLASSFSPRTNARAGAPSPPAGLPQRLGRRVQPNFVSGSEGEYSLRAATESLTAFFLHVFVRADLPVLALALLVAAGDREGVRRILSLSPSLRLRIQMKQEESNGRVSASADTTAQQPSKAAALESGHPGGRSREDAKTAGGGAVRRKQNRDAGGWAAMSRSLRELLFVMAEQAAESGAPTGERIEPPAGRNGERIRKT</sequence>
<feature type="compositionally biased region" description="Basic and acidic residues" evidence="3">
    <location>
        <begin position="3686"/>
        <end position="3697"/>
    </location>
</feature>
<feature type="compositionally biased region" description="Low complexity" evidence="3">
    <location>
        <begin position="633"/>
        <end position="645"/>
    </location>
</feature>
<feature type="compositionally biased region" description="Low complexity" evidence="3">
    <location>
        <begin position="798"/>
        <end position="808"/>
    </location>
</feature>
<feature type="region of interest" description="Disordered" evidence="3">
    <location>
        <begin position="1499"/>
        <end position="1538"/>
    </location>
</feature>
<feature type="compositionally biased region" description="Polar residues" evidence="3">
    <location>
        <begin position="3144"/>
        <end position="3153"/>
    </location>
</feature>
<feature type="compositionally biased region" description="Low complexity" evidence="3">
    <location>
        <begin position="2832"/>
        <end position="2845"/>
    </location>
</feature>
<feature type="region of interest" description="Disordered" evidence="3">
    <location>
        <begin position="3645"/>
        <end position="3697"/>
    </location>
</feature>
<dbReference type="PANTHER" id="PTHR22746">
    <property type="entry name" value="RAB6A-GEF COMPLEX PARTNER PROTEIN 1"/>
    <property type="match status" value="1"/>
</dbReference>
<dbReference type="VEuPathDB" id="ToxoDB:BESB_051190"/>
<feature type="region of interest" description="Disordered" evidence="3">
    <location>
        <begin position="206"/>
        <end position="325"/>
    </location>
</feature>
<dbReference type="RefSeq" id="XP_029214989.1">
    <property type="nucleotide sequence ID" value="XM_029363554.1"/>
</dbReference>
<feature type="compositionally biased region" description="Low complexity" evidence="3">
    <location>
        <begin position="3396"/>
        <end position="3443"/>
    </location>
</feature>
<feature type="region of interest" description="Disordered" evidence="3">
    <location>
        <begin position="3588"/>
        <end position="3609"/>
    </location>
</feature>
<dbReference type="GO" id="GO:0042147">
    <property type="term" value="P:retrograde transport, endosome to Golgi"/>
    <property type="evidence" value="ECO:0007669"/>
    <property type="project" value="TreeGrafter"/>
</dbReference>
<feature type="compositionally biased region" description="Low complexity" evidence="3">
    <location>
        <begin position="2519"/>
        <end position="2543"/>
    </location>
</feature>
<feature type="compositionally biased region" description="Basic and acidic residues" evidence="3">
    <location>
        <begin position="2049"/>
        <end position="2060"/>
    </location>
</feature>